<dbReference type="RefSeq" id="WP_216110629.1">
    <property type="nucleotide sequence ID" value="NZ_FOEG01000001.1"/>
</dbReference>
<proteinExistence type="predicted"/>
<dbReference type="AlphaFoldDB" id="A0A1H8PNV1"/>
<dbReference type="InterPro" id="IPR016047">
    <property type="entry name" value="M23ase_b-sheet_dom"/>
</dbReference>
<feature type="domain" description="Peptidase family M23 N-terminal" evidence="3">
    <location>
        <begin position="24"/>
        <end position="82"/>
    </location>
</feature>
<dbReference type="Gene3D" id="2.60.40.1590">
    <property type="entry name" value="Peptidoglycan hydrolase domains"/>
    <property type="match status" value="1"/>
</dbReference>
<name>A0A1H8PNV1_9GAMM</name>
<protein>
    <submittedName>
        <fullName evidence="4">Murein DD-endopeptidase MepM and murein hydrolase activator NlpD, contain LysM domain</fullName>
    </submittedName>
</protein>
<evidence type="ECO:0000259" key="3">
    <source>
        <dbReference type="Pfam" id="PF18421"/>
    </source>
</evidence>
<feature type="domain" description="M23ase beta-sheet core" evidence="2">
    <location>
        <begin position="167"/>
        <end position="261"/>
    </location>
</feature>
<keyword evidence="1" id="KW-0732">Signal</keyword>
<dbReference type="SUPFAM" id="SSF51261">
    <property type="entry name" value="Duplicated hybrid motif"/>
    <property type="match status" value="1"/>
</dbReference>
<dbReference type="CDD" id="cd12797">
    <property type="entry name" value="M23_peptidase"/>
    <property type="match status" value="1"/>
</dbReference>
<sequence length="280" mass="30155">MMRAATTLALMLACSVALADLPDHRPVPGGVAVVDLGPAGSNRPDATFQDRPVAVREHDGRWKAVVGIGLDATPGEASVRSGGDAFAFEITDRDYAEQRITLDDDEQVSPGEETLKRIRREQEEIHAARDTFSDGTPETMALTLPAEGRFSSPFGLRRYFNDQPRNPHSGLDIANETGTPIAAPLGGEVVETGDYFFNGKTVFVDHGNGFVTMYCHLDEIQVSTGDRVARGDTLGTIGATGRVTGPHLHWTVYLNGQAVDPLLFVEGEDESYNEANGQDG</sequence>
<evidence type="ECO:0000313" key="4">
    <source>
        <dbReference type="EMBL" id="SEO43451.1"/>
    </source>
</evidence>
<dbReference type="Pfam" id="PF18421">
    <property type="entry name" value="Peptidase_M23_N"/>
    <property type="match status" value="1"/>
</dbReference>
<gene>
    <name evidence="4" type="ORF">SAMN04488052_10159</name>
</gene>
<dbReference type="InterPro" id="IPR050570">
    <property type="entry name" value="Cell_wall_metabolism_enzyme"/>
</dbReference>
<dbReference type="PANTHER" id="PTHR21666">
    <property type="entry name" value="PEPTIDASE-RELATED"/>
    <property type="match status" value="1"/>
</dbReference>
<evidence type="ECO:0000259" key="2">
    <source>
        <dbReference type="Pfam" id="PF01551"/>
    </source>
</evidence>
<dbReference type="InterPro" id="IPR011055">
    <property type="entry name" value="Dup_hybrid_motif"/>
</dbReference>
<dbReference type="Pfam" id="PF01551">
    <property type="entry name" value="Peptidase_M23"/>
    <property type="match status" value="1"/>
</dbReference>
<organism evidence="4 5">
    <name type="scientific">Aquisalimonas asiatica</name>
    <dbReference type="NCBI Taxonomy" id="406100"/>
    <lineage>
        <taxon>Bacteria</taxon>
        <taxon>Pseudomonadati</taxon>
        <taxon>Pseudomonadota</taxon>
        <taxon>Gammaproteobacteria</taxon>
        <taxon>Chromatiales</taxon>
        <taxon>Ectothiorhodospiraceae</taxon>
        <taxon>Aquisalimonas</taxon>
    </lineage>
</organism>
<accession>A0A1H8PNV1</accession>
<keyword evidence="4" id="KW-0378">Hydrolase</keyword>
<dbReference type="Gene3D" id="2.70.70.10">
    <property type="entry name" value="Glucose Permease (Domain IIA)"/>
    <property type="match status" value="1"/>
</dbReference>
<dbReference type="FunFam" id="2.70.70.10:FF:000019">
    <property type="entry name" value="M23 family peptidase"/>
    <property type="match status" value="1"/>
</dbReference>
<evidence type="ECO:0000313" key="5">
    <source>
        <dbReference type="Proteomes" id="UP000199657"/>
    </source>
</evidence>
<feature type="chain" id="PRO_5011617108" evidence="1">
    <location>
        <begin position="20"/>
        <end position="280"/>
    </location>
</feature>
<dbReference type="PANTHER" id="PTHR21666:SF285">
    <property type="entry name" value="M23 FAMILY METALLOPEPTIDASE"/>
    <property type="match status" value="1"/>
</dbReference>
<dbReference type="EMBL" id="FOEG01000001">
    <property type="protein sequence ID" value="SEO43451.1"/>
    <property type="molecule type" value="Genomic_DNA"/>
</dbReference>
<dbReference type="InterPro" id="IPR040487">
    <property type="entry name" value="Peptidase_M23_N"/>
</dbReference>
<reference evidence="4 5" key="1">
    <citation type="submission" date="2016-10" db="EMBL/GenBank/DDBJ databases">
        <authorList>
            <person name="de Groot N.N."/>
        </authorList>
    </citation>
    <scope>NUCLEOTIDE SEQUENCE [LARGE SCALE GENOMIC DNA]</scope>
    <source>
        <strain evidence="4 5">CGMCC 1.6291</strain>
    </source>
</reference>
<evidence type="ECO:0000256" key="1">
    <source>
        <dbReference type="SAM" id="SignalP"/>
    </source>
</evidence>
<dbReference type="Proteomes" id="UP000199657">
    <property type="component" value="Unassembled WGS sequence"/>
</dbReference>
<dbReference type="STRING" id="406100.SAMN04488052_10159"/>
<keyword evidence="5" id="KW-1185">Reference proteome</keyword>
<dbReference type="GO" id="GO:0004222">
    <property type="term" value="F:metalloendopeptidase activity"/>
    <property type="evidence" value="ECO:0007669"/>
    <property type="project" value="TreeGrafter"/>
</dbReference>
<feature type="signal peptide" evidence="1">
    <location>
        <begin position="1"/>
        <end position="19"/>
    </location>
</feature>